<name>A0A9E6ZSS1_9FLAO</name>
<dbReference type="Proteomes" id="UP000831290">
    <property type="component" value="Chromosome"/>
</dbReference>
<feature type="transmembrane region" description="Helical" evidence="1">
    <location>
        <begin position="101"/>
        <end position="119"/>
    </location>
</feature>
<protein>
    <submittedName>
        <fullName evidence="2">DUF368 domain-containing protein</fullName>
    </submittedName>
</protein>
<evidence type="ECO:0000256" key="1">
    <source>
        <dbReference type="SAM" id="Phobius"/>
    </source>
</evidence>
<organism evidence="2 3">
    <name type="scientific">Abyssalbus ytuae</name>
    <dbReference type="NCBI Taxonomy" id="2926907"/>
    <lineage>
        <taxon>Bacteria</taxon>
        <taxon>Pseudomonadati</taxon>
        <taxon>Bacteroidota</taxon>
        <taxon>Flavobacteriia</taxon>
        <taxon>Flavobacteriales</taxon>
        <taxon>Flavobacteriaceae</taxon>
        <taxon>Abyssalbus</taxon>
    </lineage>
</organism>
<dbReference type="AlphaFoldDB" id="A0A9E6ZSS1"/>
<dbReference type="PANTHER" id="PTHR37308:SF1">
    <property type="entry name" value="POLYPRENYL-PHOSPHATE TRANSPORTER"/>
    <property type="match status" value="1"/>
</dbReference>
<gene>
    <name evidence="2" type="ORF">MQE35_02520</name>
</gene>
<feature type="transmembrane region" description="Helical" evidence="1">
    <location>
        <begin position="68"/>
        <end position="89"/>
    </location>
</feature>
<evidence type="ECO:0000313" key="3">
    <source>
        <dbReference type="Proteomes" id="UP000831290"/>
    </source>
</evidence>
<feature type="transmembrane region" description="Helical" evidence="1">
    <location>
        <begin position="156"/>
        <end position="186"/>
    </location>
</feature>
<dbReference type="InterPro" id="IPR007163">
    <property type="entry name" value="VCA0040-like"/>
</dbReference>
<dbReference type="KEGG" id="fbm:MQE35_02520"/>
<dbReference type="PANTHER" id="PTHR37308">
    <property type="entry name" value="INTEGRAL MEMBRANE PROTEIN"/>
    <property type="match status" value="1"/>
</dbReference>
<evidence type="ECO:0000313" key="2">
    <source>
        <dbReference type="EMBL" id="UOB18183.1"/>
    </source>
</evidence>
<sequence>MQRSLTDYIFITLKGIAMGAADVVPGVSGGTIAFISGIYEELINSVNKINIKALKILKTQGVLPFWKYINGNFLLSLIIGIGISIFSLAKAIKWLLENKPILLWSFFFGLVIASIFMVAKEVTKWRLNTILIFLAGALVAYYISIIPPMQNTESTVFIFFSGALAICAMILPGISGAFILVLLGAYSTILHAIDQKNIKIIALFALGAIFGLLSFARILKWMFSNYKNLTLALLTGFIFGSLNKIWPWKKTLSWYKNSHGVDVPLLQESISPFNFNGNPQLLWAIILALVGFLTIFLLEKIAAKKS</sequence>
<keyword evidence="1" id="KW-0472">Membrane</keyword>
<feature type="transmembrane region" description="Helical" evidence="1">
    <location>
        <begin position="125"/>
        <end position="144"/>
    </location>
</feature>
<dbReference type="EMBL" id="CP094358">
    <property type="protein sequence ID" value="UOB18183.1"/>
    <property type="molecule type" value="Genomic_DNA"/>
</dbReference>
<dbReference type="RefSeq" id="WP_255844212.1">
    <property type="nucleotide sequence ID" value="NZ_CP094358.1"/>
</dbReference>
<dbReference type="Pfam" id="PF04018">
    <property type="entry name" value="VCA0040-like"/>
    <property type="match status" value="1"/>
</dbReference>
<reference evidence="2" key="1">
    <citation type="submission" date="2022-03" db="EMBL/GenBank/DDBJ databases">
        <title>Description of Abyssus ytuae gen. nov., sp. nov., a novel member of the family Flavobacteriaceae isolated from the sediment of Mariana Trench.</title>
        <authorList>
            <person name="Zhang J."/>
            <person name="Xu X."/>
        </authorList>
    </citation>
    <scope>NUCLEOTIDE SEQUENCE</scope>
    <source>
        <strain evidence="2">MT3330</strain>
    </source>
</reference>
<keyword evidence="1" id="KW-0812">Transmembrane</keyword>
<keyword evidence="1" id="KW-1133">Transmembrane helix</keyword>
<proteinExistence type="predicted"/>
<keyword evidence="3" id="KW-1185">Reference proteome</keyword>
<feature type="transmembrane region" description="Helical" evidence="1">
    <location>
        <begin position="281"/>
        <end position="298"/>
    </location>
</feature>
<feature type="transmembrane region" description="Helical" evidence="1">
    <location>
        <begin position="198"/>
        <end position="216"/>
    </location>
</feature>
<accession>A0A9E6ZSS1</accession>